<dbReference type="Proteomes" id="UP001221898">
    <property type="component" value="Unassembled WGS sequence"/>
</dbReference>
<feature type="compositionally biased region" description="Acidic residues" evidence="9">
    <location>
        <begin position="273"/>
        <end position="283"/>
    </location>
</feature>
<comment type="caution">
    <text evidence="11">The sequence shown here is derived from an EMBL/GenBank/DDBJ whole genome shotgun (WGS) entry which is preliminary data.</text>
</comment>
<evidence type="ECO:0000313" key="11">
    <source>
        <dbReference type="EMBL" id="KAJ8402019.1"/>
    </source>
</evidence>
<evidence type="ECO:0000313" key="12">
    <source>
        <dbReference type="Proteomes" id="UP001221898"/>
    </source>
</evidence>
<dbReference type="InterPro" id="IPR032381">
    <property type="entry name" value="IHABP4_N"/>
</dbReference>
<keyword evidence="12" id="KW-1185">Reference proteome</keyword>
<evidence type="ECO:0000256" key="2">
    <source>
        <dbReference type="ARBA" id="ARBA00004324"/>
    </source>
</evidence>
<dbReference type="InterPro" id="IPR006861">
    <property type="entry name" value="HABP4_PAIRBP1-bd"/>
</dbReference>
<keyword evidence="6" id="KW-0810">Translation regulation</keyword>
<dbReference type="GO" id="GO:0033120">
    <property type="term" value="P:positive regulation of RNA splicing"/>
    <property type="evidence" value="ECO:0007669"/>
    <property type="project" value="TreeGrafter"/>
</dbReference>
<feature type="compositionally biased region" description="Gly residues" evidence="9">
    <location>
        <begin position="129"/>
        <end position="142"/>
    </location>
</feature>
<accession>A0AAD7SGC0</accession>
<evidence type="ECO:0000256" key="8">
    <source>
        <dbReference type="ARBA" id="ARBA00035118"/>
    </source>
</evidence>
<dbReference type="EMBL" id="JAINUG010000066">
    <property type="protein sequence ID" value="KAJ8402019.1"/>
    <property type="molecule type" value="Genomic_DNA"/>
</dbReference>
<feature type="compositionally biased region" description="Pro residues" evidence="9">
    <location>
        <begin position="322"/>
        <end position="348"/>
    </location>
</feature>
<dbReference type="Pfam" id="PF16174">
    <property type="entry name" value="IHABP4_N"/>
    <property type="match status" value="1"/>
</dbReference>
<evidence type="ECO:0000256" key="3">
    <source>
        <dbReference type="ARBA" id="ARBA00004408"/>
    </source>
</evidence>
<feature type="region of interest" description="Disordered" evidence="9">
    <location>
        <begin position="305"/>
        <end position="363"/>
    </location>
</feature>
<keyword evidence="7" id="KW-0539">Nucleus</keyword>
<gene>
    <name evidence="11" type="ORF">AAFF_G00372540</name>
</gene>
<organism evidence="11 12">
    <name type="scientific">Aldrovandia affinis</name>
    <dbReference type="NCBI Taxonomy" id="143900"/>
    <lineage>
        <taxon>Eukaryota</taxon>
        <taxon>Metazoa</taxon>
        <taxon>Chordata</taxon>
        <taxon>Craniata</taxon>
        <taxon>Vertebrata</taxon>
        <taxon>Euteleostomi</taxon>
        <taxon>Actinopterygii</taxon>
        <taxon>Neopterygii</taxon>
        <taxon>Teleostei</taxon>
        <taxon>Notacanthiformes</taxon>
        <taxon>Halosauridae</taxon>
        <taxon>Aldrovandia</taxon>
    </lineage>
</organism>
<feature type="compositionally biased region" description="Basic and acidic residues" evidence="9">
    <location>
        <begin position="115"/>
        <end position="127"/>
    </location>
</feature>
<feature type="compositionally biased region" description="Basic and acidic residues" evidence="9">
    <location>
        <begin position="149"/>
        <end position="163"/>
    </location>
</feature>
<sequence length="363" mass="39637">MMGVIDELSAMQDSSFGCPVANRFDRLLDDEADPFDILREAKVEKQKKKKKEDQKKAEPGKPGKKESQKDRRIPVIGGPTAPLRVGQTPGEERGGKRVVFSERRYNDIEAPLEYSIEKPQEQSDRGARGGRGGARGRGGRGGAYPRNVDAADQRGKREFDRHSGSVKTGVRPEEKRGGSGSHNWGSMKDHMSAVVDGTNEDGGVAEAVQEPVEVDGKPREGDGKSVKAEMSLDEWKALQQQSRPKMELNLRRADTSVPSKAVVIHKSKHLEDASEAPVEEEDDGHYFRRPTNDITSRLKINFGCLERPMRGGRWGRGQGGPSPSPETEPEPPFEGVPAPAPAPAPAPNPDDHDDFPALTTGEA</sequence>
<dbReference type="GO" id="GO:0015030">
    <property type="term" value="C:Cajal body"/>
    <property type="evidence" value="ECO:0007669"/>
    <property type="project" value="UniProtKB-SubCell"/>
</dbReference>
<dbReference type="Pfam" id="PF04774">
    <property type="entry name" value="HABP4_PAI-RBP1"/>
    <property type="match status" value="1"/>
</dbReference>
<dbReference type="GO" id="GO:0005730">
    <property type="term" value="C:nucleolus"/>
    <property type="evidence" value="ECO:0007669"/>
    <property type="project" value="UniProtKB-SubCell"/>
</dbReference>
<feature type="region of interest" description="Disordered" evidence="9">
    <location>
        <begin position="40"/>
        <end position="229"/>
    </location>
</feature>
<dbReference type="InterPro" id="IPR039764">
    <property type="entry name" value="HABP4/SERBP1-like"/>
</dbReference>
<dbReference type="GO" id="GO:0010494">
    <property type="term" value="C:cytoplasmic stress granule"/>
    <property type="evidence" value="ECO:0007669"/>
    <property type="project" value="UniProtKB-SubCell"/>
</dbReference>
<dbReference type="AlphaFoldDB" id="A0AAD7SGC0"/>
<evidence type="ECO:0000256" key="6">
    <source>
        <dbReference type="ARBA" id="ARBA00022845"/>
    </source>
</evidence>
<evidence type="ECO:0000259" key="10">
    <source>
        <dbReference type="SMART" id="SM01233"/>
    </source>
</evidence>
<dbReference type="SMART" id="SM01233">
    <property type="entry name" value="HABP4_PAI-RBP1"/>
    <property type="match status" value="1"/>
</dbReference>
<feature type="domain" description="Hyaluronan/mRNA-binding protein" evidence="10">
    <location>
        <begin position="155"/>
        <end position="256"/>
    </location>
</feature>
<dbReference type="GO" id="GO:0045948">
    <property type="term" value="P:positive regulation of translational initiation"/>
    <property type="evidence" value="ECO:0007669"/>
    <property type="project" value="TreeGrafter"/>
</dbReference>
<protein>
    <recommendedName>
        <fullName evidence="10">Hyaluronan/mRNA-binding protein domain-containing protein</fullName>
    </recommendedName>
</protein>
<dbReference type="Gene3D" id="6.10.140.1040">
    <property type="match status" value="1"/>
</dbReference>
<evidence type="ECO:0000256" key="1">
    <source>
        <dbReference type="ARBA" id="ARBA00004210"/>
    </source>
</evidence>
<feature type="region of interest" description="Disordered" evidence="9">
    <location>
        <begin position="266"/>
        <end position="292"/>
    </location>
</feature>
<dbReference type="GO" id="GO:0016607">
    <property type="term" value="C:nuclear speck"/>
    <property type="evidence" value="ECO:0007669"/>
    <property type="project" value="UniProtKB-SubCell"/>
</dbReference>
<dbReference type="GO" id="GO:0003723">
    <property type="term" value="F:RNA binding"/>
    <property type="evidence" value="ECO:0007669"/>
    <property type="project" value="InterPro"/>
</dbReference>
<comment type="similarity">
    <text evidence="8">Belongs to the SERBP1-HABP4 family.</text>
</comment>
<evidence type="ECO:0000256" key="7">
    <source>
        <dbReference type="ARBA" id="ARBA00023242"/>
    </source>
</evidence>
<dbReference type="PANTHER" id="PTHR12299:SF30">
    <property type="entry name" value="INTRACELLULAR HYALURONAN-BINDING PROTEIN 4"/>
    <property type="match status" value="1"/>
</dbReference>
<comment type="subcellular location">
    <subcellularLocation>
        <location evidence="1">Cytoplasm</location>
        <location evidence="1">Stress granule</location>
    </subcellularLocation>
    <subcellularLocation>
        <location evidence="2">Nucleus speckle</location>
    </subcellularLocation>
    <subcellularLocation>
        <location evidence="3">Nucleus</location>
        <location evidence="3">Cajal body</location>
    </subcellularLocation>
    <subcellularLocation>
        <location evidence="4">Nucleus</location>
        <location evidence="4">Nucleolus</location>
    </subcellularLocation>
</comment>
<name>A0AAD7SGC0_9TELE</name>
<feature type="compositionally biased region" description="Basic and acidic residues" evidence="9">
    <location>
        <begin position="214"/>
        <end position="227"/>
    </location>
</feature>
<evidence type="ECO:0000256" key="5">
    <source>
        <dbReference type="ARBA" id="ARBA00022490"/>
    </source>
</evidence>
<feature type="compositionally biased region" description="Basic and acidic residues" evidence="9">
    <location>
        <begin position="51"/>
        <end position="73"/>
    </location>
</feature>
<keyword evidence="5" id="KW-0963">Cytoplasm</keyword>
<evidence type="ECO:0000256" key="4">
    <source>
        <dbReference type="ARBA" id="ARBA00004604"/>
    </source>
</evidence>
<evidence type="ECO:0000256" key="9">
    <source>
        <dbReference type="SAM" id="MobiDB-lite"/>
    </source>
</evidence>
<dbReference type="PANTHER" id="PTHR12299">
    <property type="entry name" value="HYALURONIC ACID-BINDING PROTEIN 4"/>
    <property type="match status" value="1"/>
</dbReference>
<feature type="compositionally biased region" description="Basic and acidic residues" evidence="9">
    <location>
        <begin position="90"/>
        <end position="107"/>
    </location>
</feature>
<proteinExistence type="inferred from homology"/>
<reference evidence="11" key="1">
    <citation type="journal article" date="2023" name="Science">
        <title>Genome structures resolve the early diversification of teleost fishes.</title>
        <authorList>
            <person name="Parey E."/>
            <person name="Louis A."/>
            <person name="Montfort J."/>
            <person name="Bouchez O."/>
            <person name="Roques C."/>
            <person name="Iampietro C."/>
            <person name="Lluch J."/>
            <person name="Castinel A."/>
            <person name="Donnadieu C."/>
            <person name="Desvignes T."/>
            <person name="Floi Bucao C."/>
            <person name="Jouanno E."/>
            <person name="Wen M."/>
            <person name="Mejri S."/>
            <person name="Dirks R."/>
            <person name="Jansen H."/>
            <person name="Henkel C."/>
            <person name="Chen W.J."/>
            <person name="Zahm M."/>
            <person name="Cabau C."/>
            <person name="Klopp C."/>
            <person name="Thompson A.W."/>
            <person name="Robinson-Rechavi M."/>
            <person name="Braasch I."/>
            <person name="Lecointre G."/>
            <person name="Bobe J."/>
            <person name="Postlethwait J.H."/>
            <person name="Berthelot C."/>
            <person name="Roest Crollius H."/>
            <person name="Guiguen Y."/>
        </authorList>
    </citation>
    <scope>NUCLEOTIDE SEQUENCE</scope>
    <source>
        <strain evidence="11">NC1722</strain>
    </source>
</reference>